<dbReference type="CDD" id="cd00090">
    <property type="entry name" value="HTH_ARSR"/>
    <property type="match status" value="1"/>
</dbReference>
<keyword evidence="2" id="KW-0547">Nucleotide-binding</keyword>
<dbReference type="SUPFAM" id="SSF55874">
    <property type="entry name" value="ATPase domain of HSP90 chaperone/DNA topoisomerase II/histidine kinase"/>
    <property type="match status" value="1"/>
</dbReference>
<dbReference type="InterPro" id="IPR011991">
    <property type="entry name" value="ArsR-like_HTH"/>
</dbReference>
<gene>
    <name evidence="2" type="ORF">MNBD_GAMMA21-2750</name>
</gene>
<dbReference type="InterPro" id="IPR036890">
    <property type="entry name" value="HATPase_C_sf"/>
</dbReference>
<feature type="domain" description="DUF4325" evidence="1">
    <location>
        <begin position="280"/>
        <end position="322"/>
    </location>
</feature>
<proteinExistence type="predicted"/>
<dbReference type="GO" id="GO:0005524">
    <property type="term" value="F:ATP binding"/>
    <property type="evidence" value="ECO:0007669"/>
    <property type="project" value="UniProtKB-KW"/>
</dbReference>
<evidence type="ECO:0000313" key="2">
    <source>
        <dbReference type="EMBL" id="VAW99388.1"/>
    </source>
</evidence>
<accession>A0A3B1A0W3</accession>
<dbReference type="EMBL" id="UOFR01000066">
    <property type="protein sequence ID" value="VAW99388.1"/>
    <property type="molecule type" value="Genomic_DNA"/>
</dbReference>
<sequence length="345" mass="39495">MAKIRAKTIEIRDFITANVVEHPSTIVALTGDKFDISRQAAARHVRRLVDEGMLEAKGTTRNRKYDLAVLERLKFTYDLSETTSEDAVWNHDLQPIFEGLPANVVNIWHTGFTEMFNNVIDHSDSKTAFVAIDKTAVDFRLYVADKGVGIFKKIQDSLKLTDERHAALELAKGKFTTDPDNHTGMGIFFSYNAFDEFTILSGKMYFNHNHDVEENWLLDERKRKEGTTIILKLNNEAERTMEEVYNLFSASEDNDYAFNRTIVPLKLAVYADDKLVSRSQAKRVLVRIDEFDTVYFDFEGVDYVGQGFTDEIFRVFQKNHPNLEIYAINGNESISSMILRVKSSG</sequence>
<name>A0A3B1A0W3_9ZZZZ</name>
<protein>
    <submittedName>
        <fullName evidence="2">ATP-binding region, ATPase-like</fullName>
    </submittedName>
</protein>
<keyword evidence="2" id="KW-0067">ATP-binding</keyword>
<reference evidence="2" key="1">
    <citation type="submission" date="2018-06" db="EMBL/GenBank/DDBJ databases">
        <authorList>
            <person name="Zhirakovskaya E."/>
        </authorList>
    </citation>
    <scope>NUCLEOTIDE SEQUENCE</scope>
</reference>
<dbReference type="AlphaFoldDB" id="A0A3B1A0W3"/>
<dbReference type="Gene3D" id="1.10.10.10">
    <property type="entry name" value="Winged helix-like DNA-binding domain superfamily/Winged helix DNA-binding domain"/>
    <property type="match status" value="1"/>
</dbReference>
<evidence type="ECO:0000259" key="1">
    <source>
        <dbReference type="Pfam" id="PF14213"/>
    </source>
</evidence>
<dbReference type="InterPro" id="IPR036388">
    <property type="entry name" value="WH-like_DNA-bd_sf"/>
</dbReference>
<organism evidence="2">
    <name type="scientific">hydrothermal vent metagenome</name>
    <dbReference type="NCBI Taxonomy" id="652676"/>
    <lineage>
        <taxon>unclassified sequences</taxon>
        <taxon>metagenomes</taxon>
        <taxon>ecological metagenomes</taxon>
    </lineage>
</organism>
<dbReference type="Pfam" id="PF14213">
    <property type="entry name" value="DUF4325"/>
    <property type="match status" value="1"/>
</dbReference>
<dbReference type="InterPro" id="IPR025474">
    <property type="entry name" value="DUF4325"/>
</dbReference>